<dbReference type="GO" id="GO:0004252">
    <property type="term" value="F:serine-type endopeptidase activity"/>
    <property type="evidence" value="ECO:0007669"/>
    <property type="project" value="UniProtKB-UniRule"/>
</dbReference>
<sequence>MAMAGPLTAVPDGHWWLRDDHPGGTGLAVAWQLATGRGVRIGVLDSGVNSTHLDLVDSYDHAAEQALSAGSWAGLGALGQILTDSHGTRVAGLISGSVTNDIAGMGGAPDARLVATYMDLSGRLQVSHVAALLERQGDFDLSNHSWGFSGAFSDNFRTVAMRPVAEALDLLAETGRDGLGTVLVLAGGNGRMIRNGQNLGDDANFHNFANSRHTITVAATDAQGAVASFSSPGANLLLAAPGVALRTADGLGSFDARAASVSGTSFAAPLVSATVALMLEVNPGLGARDVQEILALTARPTLMPGAATNAASGVNGGGFVFDRDIGFGILDAAGAVRLARHWQGGATAANEISVEARLGSALAADKTFQVMTVDVAAPAPQFRVEWVELGLTLTDTALRDLAIELISPTGSRSLIAPNLMAGGNGTFLNFTFSTAALRGEEVTGEWRVELRHPTAPDSFVVYDAALTFHGGTATGPAVTYITSAYEALAAADPSRLLLMPGAEGAGVLNAAATAAALDLDLGRGTGMIGTAGVTLGGTFTTVIGGAGDDRLTAAPEGSALSGDEGDDTIAGGAGADTMQGGAGIDTLDYSASAQSIAVRLWNGTAFGGDAEGDVYTGFENLIGGAGNDTLNGDNAANILTGGAGNDFLFAVNGNDMAYGGAGHDTLYGGNGDDSLFGGAGDDRLYGDAGNDILAGGAGADTMHGGAGTDTLDYSASAQSIAVRLWNGTAFGGDAEGDVYTGIENLVGGSGHDTLNGDNGANVLSGGDGDDFLFAVGGNDLVYGGAGNDTLYGGAGDDRLEGGAGDDRLYGDAGADTFIFGPGHGQDRILGFSATQDRLELSSALLGGLSPGTGVVAHYARVTGNNVIFDFGDGNSILLQGVNSLTGLEDRIDIFGDTLF</sequence>
<dbReference type="PROSITE" id="PS00330">
    <property type="entry name" value="HEMOLYSIN_CALCIUM"/>
    <property type="match status" value="3"/>
</dbReference>
<evidence type="ECO:0000313" key="8">
    <source>
        <dbReference type="EMBL" id="MBL4919353.1"/>
    </source>
</evidence>
<dbReference type="GO" id="GO:0005509">
    <property type="term" value="F:calcium ion binding"/>
    <property type="evidence" value="ECO:0007669"/>
    <property type="project" value="InterPro"/>
</dbReference>
<gene>
    <name evidence="8" type="ORF">JL811_19240</name>
</gene>
<name>A0A8K0Y2C5_9RHOB</name>
<dbReference type="PROSITE" id="PS00138">
    <property type="entry name" value="SUBTILASE_SER"/>
    <property type="match status" value="1"/>
</dbReference>
<comment type="similarity">
    <text evidence="5 6">Belongs to the peptidase S8 family.</text>
</comment>
<evidence type="ECO:0000256" key="3">
    <source>
        <dbReference type="ARBA" id="ARBA00022825"/>
    </source>
</evidence>
<dbReference type="Gene3D" id="2.150.10.10">
    <property type="entry name" value="Serralysin-like metalloprotease, C-terminal"/>
    <property type="match status" value="3"/>
</dbReference>
<dbReference type="PRINTS" id="PR00723">
    <property type="entry name" value="SUBTILISIN"/>
</dbReference>
<organism evidence="8 9">
    <name type="scientific">Szabonella alba</name>
    <dbReference type="NCBI Taxonomy" id="2804194"/>
    <lineage>
        <taxon>Bacteria</taxon>
        <taxon>Pseudomonadati</taxon>
        <taxon>Pseudomonadota</taxon>
        <taxon>Alphaproteobacteria</taxon>
        <taxon>Rhodobacterales</taxon>
        <taxon>Paracoccaceae</taxon>
        <taxon>Szabonella</taxon>
    </lineage>
</organism>
<dbReference type="InterPro" id="IPR011049">
    <property type="entry name" value="Serralysin-like_metalloprot_C"/>
</dbReference>
<keyword evidence="9" id="KW-1185">Reference proteome</keyword>
<dbReference type="InterPro" id="IPR036852">
    <property type="entry name" value="Peptidase_S8/S53_dom_sf"/>
</dbReference>
<dbReference type="PRINTS" id="PR00313">
    <property type="entry name" value="CABNDNGRPT"/>
</dbReference>
<evidence type="ECO:0000256" key="1">
    <source>
        <dbReference type="ARBA" id="ARBA00022670"/>
    </source>
</evidence>
<evidence type="ECO:0000256" key="5">
    <source>
        <dbReference type="PROSITE-ProRule" id="PRU01240"/>
    </source>
</evidence>
<feature type="active site" description="Charge relay system" evidence="4 5">
    <location>
        <position position="45"/>
    </location>
</feature>
<dbReference type="PANTHER" id="PTHR42884">
    <property type="entry name" value="PROPROTEIN CONVERTASE SUBTILISIN/KEXIN-RELATED"/>
    <property type="match status" value="1"/>
</dbReference>
<dbReference type="InterPro" id="IPR008979">
    <property type="entry name" value="Galactose-bd-like_sf"/>
</dbReference>
<accession>A0A8K0Y2C5</accession>
<dbReference type="GO" id="GO:0005737">
    <property type="term" value="C:cytoplasm"/>
    <property type="evidence" value="ECO:0007669"/>
    <property type="project" value="UniProtKB-ARBA"/>
</dbReference>
<dbReference type="EMBL" id="JAESVN010000019">
    <property type="protein sequence ID" value="MBL4919353.1"/>
    <property type="molecule type" value="Genomic_DNA"/>
</dbReference>
<dbReference type="InterPro" id="IPR000209">
    <property type="entry name" value="Peptidase_S8/S53_dom"/>
</dbReference>
<reference evidence="8" key="1">
    <citation type="submission" date="2021-01" db="EMBL/GenBank/DDBJ databases">
        <title>Tabrizicola alba sp. nov. a motile alkaliphilic bacterium isolated from a soda lake.</title>
        <authorList>
            <person name="Szuroczki S."/>
            <person name="Abbaszade G."/>
            <person name="Schumann P."/>
            <person name="Toth E."/>
        </authorList>
    </citation>
    <scope>NUCLEOTIDE SEQUENCE</scope>
    <source>
        <strain evidence="8">DMG-N-6</strain>
    </source>
</reference>
<dbReference type="GO" id="GO:0016020">
    <property type="term" value="C:membrane"/>
    <property type="evidence" value="ECO:0007669"/>
    <property type="project" value="TreeGrafter"/>
</dbReference>
<dbReference type="Proteomes" id="UP000648908">
    <property type="component" value="Unassembled WGS sequence"/>
</dbReference>
<evidence type="ECO:0000256" key="4">
    <source>
        <dbReference type="PIRSR" id="PIRSR615500-1"/>
    </source>
</evidence>
<dbReference type="AlphaFoldDB" id="A0A8K0Y2C5"/>
<protein>
    <submittedName>
        <fullName evidence="8">S8 family serine peptidase</fullName>
    </submittedName>
</protein>
<dbReference type="PROSITE" id="PS51892">
    <property type="entry name" value="SUBTILASE"/>
    <property type="match status" value="1"/>
</dbReference>
<dbReference type="PROSITE" id="PS00137">
    <property type="entry name" value="SUBTILASE_HIS"/>
    <property type="match status" value="1"/>
</dbReference>
<keyword evidence="2 5" id="KW-0378">Hydrolase</keyword>
<dbReference type="GO" id="GO:0016485">
    <property type="term" value="P:protein processing"/>
    <property type="evidence" value="ECO:0007669"/>
    <property type="project" value="TreeGrafter"/>
</dbReference>
<dbReference type="InterPro" id="IPR002884">
    <property type="entry name" value="P_dom"/>
</dbReference>
<dbReference type="SUPFAM" id="SSF49785">
    <property type="entry name" value="Galactose-binding domain-like"/>
    <property type="match status" value="1"/>
</dbReference>
<evidence type="ECO:0000313" key="9">
    <source>
        <dbReference type="Proteomes" id="UP000648908"/>
    </source>
</evidence>
<proteinExistence type="inferred from homology"/>
<dbReference type="Gene3D" id="2.60.120.260">
    <property type="entry name" value="Galactose-binding domain-like"/>
    <property type="match status" value="1"/>
</dbReference>
<dbReference type="Gene3D" id="3.40.50.200">
    <property type="entry name" value="Peptidase S8/S53 domain"/>
    <property type="match status" value="1"/>
</dbReference>
<dbReference type="RefSeq" id="WP_202690333.1">
    <property type="nucleotide sequence ID" value="NZ_JAESVN010000019.1"/>
</dbReference>
<evidence type="ECO:0000259" key="7">
    <source>
        <dbReference type="PROSITE" id="PS51829"/>
    </source>
</evidence>
<dbReference type="SUPFAM" id="SSF52743">
    <property type="entry name" value="Subtilisin-like"/>
    <property type="match status" value="1"/>
</dbReference>
<evidence type="ECO:0000256" key="2">
    <source>
        <dbReference type="ARBA" id="ARBA00022801"/>
    </source>
</evidence>
<keyword evidence="1 5" id="KW-0645">Protease</keyword>
<dbReference type="Pfam" id="PF00082">
    <property type="entry name" value="Peptidase_S8"/>
    <property type="match status" value="1"/>
</dbReference>
<dbReference type="PROSITE" id="PS00136">
    <property type="entry name" value="SUBTILASE_ASP"/>
    <property type="match status" value="1"/>
</dbReference>
<dbReference type="InterPro" id="IPR023828">
    <property type="entry name" value="Peptidase_S8_Ser-AS"/>
</dbReference>
<dbReference type="Pfam" id="PF00353">
    <property type="entry name" value="HemolysinCabind"/>
    <property type="match status" value="5"/>
</dbReference>
<dbReference type="InterPro" id="IPR022398">
    <property type="entry name" value="Peptidase_S8_His-AS"/>
</dbReference>
<dbReference type="PROSITE" id="PS51829">
    <property type="entry name" value="P_HOMO_B"/>
    <property type="match status" value="1"/>
</dbReference>
<feature type="active site" description="Charge relay system" evidence="4 5">
    <location>
        <position position="265"/>
    </location>
</feature>
<dbReference type="Pfam" id="PF01483">
    <property type="entry name" value="P_proprotein"/>
    <property type="match status" value="1"/>
</dbReference>
<comment type="caution">
    <text evidence="8">The sequence shown here is derived from an EMBL/GenBank/DDBJ whole genome shotgun (WGS) entry which is preliminary data.</text>
</comment>
<dbReference type="SUPFAM" id="SSF51120">
    <property type="entry name" value="beta-Roll"/>
    <property type="match status" value="3"/>
</dbReference>
<dbReference type="PANTHER" id="PTHR42884:SF14">
    <property type="entry name" value="NEUROENDOCRINE CONVERTASE 1"/>
    <property type="match status" value="1"/>
</dbReference>
<dbReference type="InterPro" id="IPR023827">
    <property type="entry name" value="Peptidase_S8_Asp-AS"/>
</dbReference>
<dbReference type="GO" id="GO:0012505">
    <property type="term" value="C:endomembrane system"/>
    <property type="evidence" value="ECO:0007669"/>
    <property type="project" value="UniProtKB-ARBA"/>
</dbReference>
<keyword evidence="3 5" id="KW-0720">Serine protease</keyword>
<evidence type="ECO:0000256" key="6">
    <source>
        <dbReference type="RuleBase" id="RU003355"/>
    </source>
</evidence>
<feature type="active site" description="Charge relay system" evidence="4 5">
    <location>
        <position position="86"/>
    </location>
</feature>
<dbReference type="InterPro" id="IPR015500">
    <property type="entry name" value="Peptidase_S8_subtilisin-rel"/>
</dbReference>
<feature type="domain" description="P/Homo B" evidence="7">
    <location>
        <begin position="337"/>
        <end position="474"/>
    </location>
</feature>
<dbReference type="InterPro" id="IPR018511">
    <property type="entry name" value="Hemolysin-typ_Ca-bd_CS"/>
</dbReference>
<dbReference type="InterPro" id="IPR001343">
    <property type="entry name" value="Hemolysn_Ca-bd"/>
</dbReference>